<proteinExistence type="evidence at transcript level"/>
<reference evidence="1" key="1">
    <citation type="journal article" date="2012" name="BMC Biol.">
        <title>Comprehensive microarray-based analysis for stage-specific larval camouflage pattern-associated genes in the swallowtail butterfly, Papilio xuthus.</title>
        <authorList>
            <person name="Futahashi R."/>
            <person name="Shirataki H."/>
            <person name="Narita T."/>
            <person name="Mita K."/>
            <person name="Fujiwara H."/>
        </authorList>
    </citation>
    <scope>NUCLEOTIDE SEQUENCE</scope>
    <source>
        <tissue evidence="1">Epidermis</tissue>
    </source>
</reference>
<name>I4DQK4_PAPXU</name>
<dbReference type="EMBL" id="AK404350">
    <property type="protein sequence ID" value="BAM20194.1"/>
    <property type="molecule type" value="mRNA"/>
</dbReference>
<accession>I4DQK4</accession>
<dbReference type="AlphaFoldDB" id="I4DQK4"/>
<organism evidence="1">
    <name type="scientific">Papilio xuthus</name>
    <name type="common">Asian swallowtail butterfly</name>
    <dbReference type="NCBI Taxonomy" id="66420"/>
    <lineage>
        <taxon>Eukaryota</taxon>
        <taxon>Metazoa</taxon>
        <taxon>Ecdysozoa</taxon>
        <taxon>Arthropoda</taxon>
        <taxon>Hexapoda</taxon>
        <taxon>Insecta</taxon>
        <taxon>Pterygota</taxon>
        <taxon>Neoptera</taxon>
        <taxon>Endopterygota</taxon>
        <taxon>Lepidoptera</taxon>
        <taxon>Glossata</taxon>
        <taxon>Ditrysia</taxon>
        <taxon>Papilionoidea</taxon>
        <taxon>Papilionidae</taxon>
        <taxon>Papilioninae</taxon>
        <taxon>Papilio</taxon>
    </lineage>
</organism>
<protein>
    <submittedName>
        <fullName evidence="1">Uncharacterized protein</fullName>
    </submittedName>
</protein>
<sequence>MNLLQLIYTKKHNISRSKPKPYSNHRLLTIFFFVNETGHKYFDLFCPSNL</sequence>
<evidence type="ECO:0000313" key="1">
    <source>
        <dbReference type="EMBL" id="BAM20194.1"/>
    </source>
</evidence>